<dbReference type="GO" id="GO:0005886">
    <property type="term" value="C:plasma membrane"/>
    <property type="evidence" value="ECO:0007669"/>
    <property type="project" value="TreeGrafter"/>
</dbReference>
<dbReference type="GO" id="GO:0000271">
    <property type="term" value="P:polysaccharide biosynthetic process"/>
    <property type="evidence" value="ECO:0007669"/>
    <property type="project" value="InterPro"/>
</dbReference>
<comment type="caution">
    <text evidence="8">The sequence shown here is derived from an EMBL/GenBank/DDBJ whole genome shotgun (WGS) entry which is preliminary data.</text>
</comment>
<keyword evidence="3 6" id="KW-0812">Transmembrane</keyword>
<evidence type="ECO:0000256" key="3">
    <source>
        <dbReference type="ARBA" id="ARBA00022692"/>
    </source>
</evidence>
<feature type="transmembrane region" description="Helical" evidence="6">
    <location>
        <begin position="58"/>
        <end position="75"/>
    </location>
</feature>
<evidence type="ECO:0000256" key="1">
    <source>
        <dbReference type="ARBA" id="ARBA00004141"/>
    </source>
</evidence>
<feature type="transmembrane region" description="Helical" evidence="6">
    <location>
        <begin position="95"/>
        <end position="117"/>
    </location>
</feature>
<evidence type="ECO:0000313" key="8">
    <source>
        <dbReference type="EMBL" id="TIH39321.1"/>
    </source>
</evidence>
<dbReference type="InterPro" id="IPR007267">
    <property type="entry name" value="GtrA_DPMS_TM"/>
</dbReference>
<dbReference type="InterPro" id="IPR051401">
    <property type="entry name" value="GtrA_CellWall_Glycosyl"/>
</dbReference>
<evidence type="ECO:0000259" key="7">
    <source>
        <dbReference type="Pfam" id="PF04138"/>
    </source>
</evidence>
<reference evidence="8 9" key="1">
    <citation type="journal article" date="2019" name="Microorganisms">
        <title>Systematic Affiliation and Genome Analysis of Subtercola vilae DB165(T) with Particular Emphasis on Cold Adaptation of an Isolate from a High-Altitude Cold Volcano Lake.</title>
        <authorList>
            <person name="Villalobos A.S."/>
            <person name="Wiese J."/>
            <person name="Imhoff J.F."/>
            <person name="Dorador C."/>
            <person name="Keller A."/>
            <person name="Hentschel U."/>
        </authorList>
    </citation>
    <scope>NUCLEOTIDE SEQUENCE [LARGE SCALE GENOMIC DNA]</scope>
    <source>
        <strain evidence="8 9">DB165</strain>
    </source>
</reference>
<keyword evidence="9" id="KW-1185">Reference proteome</keyword>
<accession>A0A4T2C7J6</accession>
<protein>
    <submittedName>
        <fullName evidence="8">GtrA family protein</fullName>
    </submittedName>
</protein>
<gene>
    <name evidence="8" type="ORF">D4765_04380</name>
</gene>
<dbReference type="RefSeq" id="WP_136641048.1">
    <property type="nucleotide sequence ID" value="NZ_QYRT01000006.1"/>
</dbReference>
<feature type="domain" description="GtrA/DPMS transmembrane" evidence="7">
    <location>
        <begin position="31"/>
        <end position="152"/>
    </location>
</feature>
<organism evidence="8 9">
    <name type="scientific">Subtercola vilae</name>
    <dbReference type="NCBI Taxonomy" id="2056433"/>
    <lineage>
        <taxon>Bacteria</taxon>
        <taxon>Bacillati</taxon>
        <taxon>Actinomycetota</taxon>
        <taxon>Actinomycetes</taxon>
        <taxon>Micrococcales</taxon>
        <taxon>Microbacteriaceae</taxon>
        <taxon>Subtercola</taxon>
    </lineage>
</organism>
<dbReference type="Pfam" id="PF04138">
    <property type="entry name" value="GtrA_DPMS_TM"/>
    <property type="match status" value="1"/>
</dbReference>
<sequence length="183" mass="19965">MSITIEPSSSPERVKRLAVRLRRSGRRLTSFGLIGGIAFVVDFAVYNALRATVLSDSPIWSKVVSVSISMVVAWIGNRYLTFRNQRSSNALKEGFLFAVVNLLGLLIATGCLFVSHYLLGFTSQLADNISGNVIGLVLGTAFRFAAYHFVVFRTAPAHPMAEAMPDARPVVLEYEPQGALLSD</sequence>
<comment type="subcellular location">
    <subcellularLocation>
        <location evidence="1">Membrane</location>
        <topology evidence="1">Multi-pass membrane protein</topology>
    </subcellularLocation>
</comment>
<dbReference type="OrthoDB" id="9807815at2"/>
<name>A0A4T2C7J6_9MICO</name>
<dbReference type="Proteomes" id="UP000306192">
    <property type="component" value="Unassembled WGS sequence"/>
</dbReference>
<evidence type="ECO:0000256" key="4">
    <source>
        <dbReference type="ARBA" id="ARBA00022989"/>
    </source>
</evidence>
<evidence type="ECO:0000256" key="6">
    <source>
        <dbReference type="SAM" id="Phobius"/>
    </source>
</evidence>
<dbReference type="PANTHER" id="PTHR38459">
    <property type="entry name" value="PROPHAGE BACTOPRENOL-LINKED GLUCOSE TRANSLOCASE HOMOLOG"/>
    <property type="match status" value="1"/>
</dbReference>
<proteinExistence type="inferred from homology"/>
<keyword evidence="5 6" id="KW-0472">Membrane</keyword>
<feature type="transmembrane region" description="Helical" evidence="6">
    <location>
        <begin position="28"/>
        <end position="46"/>
    </location>
</feature>
<keyword evidence="4 6" id="KW-1133">Transmembrane helix</keyword>
<dbReference type="PANTHER" id="PTHR38459:SF1">
    <property type="entry name" value="PROPHAGE BACTOPRENOL-LINKED GLUCOSE TRANSLOCASE HOMOLOG"/>
    <property type="match status" value="1"/>
</dbReference>
<evidence type="ECO:0000313" key="9">
    <source>
        <dbReference type="Proteomes" id="UP000306192"/>
    </source>
</evidence>
<dbReference type="AlphaFoldDB" id="A0A4T2C7J6"/>
<evidence type="ECO:0000256" key="5">
    <source>
        <dbReference type="ARBA" id="ARBA00023136"/>
    </source>
</evidence>
<evidence type="ECO:0000256" key="2">
    <source>
        <dbReference type="ARBA" id="ARBA00009399"/>
    </source>
</evidence>
<dbReference type="EMBL" id="QYRT01000006">
    <property type="protein sequence ID" value="TIH39321.1"/>
    <property type="molecule type" value="Genomic_DNA"/>
</dbReference>
<comment type="similarity">
    <text evidence="2">Belongs to the GtrA family.</text>
</comment>
<feature type="transmembrane region" description="Helical" evidence="6">
    <location>
        <begin position="129"/>
        <end position="150"/>
    </location>
</feature>